<dbReference type="OrthoDB" id="10255964at2759"/>
<feature type="region of interest" description="Disordered" evidence="3">
    <location>
        <begin position="302"/>
        <end position="324"/>
    </location>
</feature>
<sequence length="681" mass="77852">MTDAFAAPDLLRVLETSFAPAVKDVGQTGTTLEECHREYQKAFEAHLKSLRILAESGHGELEQANQFCKELTDIVTVFEKLQTHQEKWFQHFIYLLKAIVRFGYTEKDRVKKMTHSYFKEEKIVAKNSKKNHNPAHLALYHTDRYQTAQKQYCQRYAYFAKNYLELLRKLKESFKVQIEDAENQLLISDSAEALKNLEEVVNINDTLKSKLSIAAIVNAAHVDQPIIYNNNHDQVTRQSSNYSRSQITGVTNSEVVETQVVGNGVERVVGEETEVKHVPLTTQNSDRGRDTHILHVNHNINGVQDTKPYSNGVQGSQQETSRRDSHHNVNIRYVGPIHVDTTEKAEDTKYQPTAGFVGNDPIIVDRNDAYHSEIIADEAEEVTPIITQDIRPVVVDVEDHDRTGRNEYIVHTTTTYTQSEKQTSKNPSAPSTPHSVRRTDNVQTASVQTEAQAVPIVPVERVAVKPVDVASHSPPRQRYSCRSYEEETRPQPRHEYEYLAGAKRPKVLPPGIYKPTPITGLLPKDNYDNKQNDRYEKFENRYQNASYHPQYVRPNNVYDTDRPFSRHSRQNSEVLGYHTRNHSVDSVNFNQPIPLAGMHSLRQPPPKYIKPSDAPRPLFSTSNYGRWLEVVTSYEAQGEHQLSLNSGDRIKLIKSGTRGWVLGRTIKGRQGWYPAKFLRLH</sequence>
<keyword evidence="6" id="KW-1185">Reference proteome</keyword>
<evidence type="ECO:0000313" key="6">
    <source>
        <dbReference type="Proteomes" id="UP000614601"/>
    </source>
</evidence>
<protein>
    <recommendedName>
        <fullName evidence="4">SH3 domain-containing protein</fullName>
    </recommendedName>
</protein>
<feature type="region of interest" description="Disordered" evidence="3">
    <location>
        <begin position="469"/>
        <end position="488"/>
    </location>
</feature>
<dbReference type="SMART" id="SM00326">
    <property type="entry name" value="SH3"/>
    <property type="match status" value="1"/>
</dbReference>
<comment type="caution">
    <text evidence="5">The sequence shown here is derived from an EMBL/GenBank/DDBJ whole genome shotgun (WGS) entry which is preliminary data.</text>
</comment>
<dbReference type="CDD" id="cd00174">
    <property type="entry name" value="SH3"/>
    <property type="match status" value="1"/>
</dbReference>
<accession>A0A811KHY6</accession>
<evidence type="ECO:0000256" key="3">
    <source>
        <dbReference type="SAM" id="MobiDB-lite"/>
    </source>
</evidence>
<dbReference type="SUPFAM" id="SSF50044">
    <property type="entry name" value="SH3-domain"/>
    <property type="match status" value="1"/>
</dbReference>
<feature type="compositionally biased region" description="Low complexity" evidence="3">
    <location>
        <begin position="414"/>
        <end position="425"/>
    </location>
</feature>
<dbReference type="PROSITE" id="PS50002">
    <property type="entry name" value="SH3"/>
    <property type="match status" value="1"/>
</dbReference>
<evidence type="ECO:0000256" key="2">
    <source>
        <dbReference type="PROSITE-ProRule" id="PRU00192"/>
    </source>
</evidence>
<evidence type="ECO:0000313" key="5">
    <source>
        <dbReference type="EMBL" id="CAD5214764.1"/>
    </source>
</evidence>
<dbReference type="Gene3D" id="2.30.30.40">
    <property type="entry name" value="SH3 Domains"/>
    <property type="match status" value="1"/>
</dbReference>
<dbReference type="Proteomes" id="UP000783686">
    <property type="component" value="Unassembled WGS sequence"/>
</dbReference>
<dbReference type="EMBL" id="CAJFCW020000003">
    <property type="protein sequence ID" value="CAG9103230.1"/>
    <property type="molecule type" value="Genomic_DNA"/>
</dbReference>
<keyword evidence="1 2" id="KW-0728">SH3 domain</keyword>
<feature type="domain" description="SH3" evidence="4">
    <location>
        <begin position="623"/>
        <end position="681"/>
    </location>
</feature>
<reference evidence="5" key="1">
    <citation type="submission" date="2020-09" db="EMBL/GenBank/DDBJ databases">
        <authorList>
            <person name="Kikuchi T."/>
        </authorList>
    </citation>
    <scope>NUCLEOTIDE SEQUENCE</scope>
    <source>
        <strain evidence="5">SH1</strain>
    </source>
</reference>
<evidence type="ECO:0000256" key="1">
    <source>
        <dbReference type="ARBA" id="ARBA00022443"/>
    </source>
</evidence>
<dbReference type="Proteomes" id="UP000614601">
    <property type="component" value="Unassembled WGS sequence"/>
</dbReference>
<name>A0A811KHY6_9BILA</name>
<evidence type="ECO:0000259" key="4">
    <source>
        <dbReference type="PROSITE" id="PS50002"/>
    </source>
</evidence>
<dbReference type="EMBL" id="CAJFDH010000003">
    <property type="protein sequence ID" value="CAD5214764.1"/>
    <property type="molecule type" value="Genomic_DNA"/>
</dbReference>
<feature type="compositionally biased region" description="Polar residues" evidence="3">
    <location>
        <begin position="302"/>
        <end position="319"/>
    </location>
</feature>
<dbReference type="AlphaFoldDB" id="A0A811KHY6"/>
<dbReference type="InterPro" id="IPR036028">
    <property type="entry name" value="SH3-like_dom_sf"/>
</dbReference>
<feature type="region of interest" description="Disordered" evidence="3">
    <location>
        <begin position="414"/>
        <end position="446"/>
    </location>
</feature>
<proteinExistence type="predicted"/>
<dbReference type="Pfam" id="PF00018">
    <property type="entry name" value="SH3_1"/>
    <property type="match status" value="1"/>
</dbReference>
<gene>
    <name evidence="5" type="ORF">BOKJ2_LOCUS5756</name>
</gene>
<organism evidence="5 6">
    <name type="scientific">Bursaphelenchus okinawaensis</name>
    <dbReference type="NCBI Taxonomy" id="465554"/>
    <lineage>
        <taxon>Eukaryota</taxon>
        <taxon>Metazoa</taxon>
        <taxon>Ecdysozoa</taxon>
        <taxon>Nematoda</taxon>
        <taxon>Chromadorea</taxon>
        <taxon>Rhabditida</taxon>
        <taxon>Tylenchina</taxon>
        <taxon>Tylenchomorpha</taxon>
        <taxon>Aphelenchoidea</taxon>
        <taxon>Aphelenchoididae</taxon>
        <taxon>Bursaphelenchus</taxon>
    </lineage>
</organism>
<dbReference type="InterPro" id="IPR001452">
    <property type="entry name" value="SH3_domain"/>
</dbReference>